<name>A0A9P6AWR7_9AGAM</name>
<keyword evidence="1" id="KW-0694">RNA-binding</keyword>
<dbReference type="PANTHER" id="PTHR23079:SF55">
    <property type="entry name" value="RNA-DIRECTED RNA POLYMERASE"/>
    <property type="match status" value="1"/>
</dbReference>
<dbReference type="PANTHER" id="PTHR23079">
    <property type="entry name" value="RNA-DEPENDENT RNA POLYMERASE"/>
    <property type="match status" value="1"/>
</dbReference>
<sequence>MSTLKRRAPDNQIGEQDAGGSARPARVIRDMPVRHLQKQELDQEGRLPRRSSVVNPLSMAPLHPNLGGEGPSRRGIKRRHSGLRQDGGHTQQSSFRSRKRQRLDPGLQVPAPHLNSAPDMPVSSDPGAEIIIRGLPDDATESEVKEAVAETFHREPYLDLDAPLFNFHVTLSRNPHQPKAAWVTFPYSDIVDAYFDLGDSVFLADVEEPLRVAVSHHPPDPQLVIKLRISRYETPGDMLARELLIKELGVRIPLQEMCFGVWTDAQVFSAEYVVQNAADPSVSDRPRTKFDSMDVWYDNDRRSVLVQCTGLPISSPVSPRKIAPRTVVVFSVRDMSQVWYDRTQSCVLLHLRCPVLYENDSPEFLEQGPLFDGKQHQRVAQFTSNTILLRFSPARCGEFLTRARKIVRFPILRERTFRIERCGVFETRWLYTLEKWYKSLPLSVALQCEQAIHNRAFTPFEMLLLKDRLQKALDKGDEHVAAGTVQNLIQDVNARDPLNSGPRTRTLQQLFETAAVHALLEDNARKRWSSPDIALCHQMYLTPTGFILEGPYQDRSNRVLRLYSDHHHHFMRVSFTEEGGQGRRLRKPLQTPVDWEHFVDMRVGNTLLNGFHLAGRHWEWLGYSQSALRDHQVLFMTPFKQDGDEVDAARIRRELGNFQKVYHQPAKYGARIAQAFTATSATIAIQEHEIQMADDIERNGYCFTDGAGDMSQDMARDVWKAMRRRRGVVPSLTSPSAFQARFGGCKGVWMVNPLLQGRVIRNRPSQQKFDSESRNFEVTTTSERPVPTYLNRPLVKLLEDLGVPMSAFLAIQDRAVRKVEKAQTSFLQAAKLFRVNSLGTSFRAANLFTLLSEMLNVDFDSSPKEHIDFFRSSTMLSITHCLRDIKYRARIAVAGPTLIGVCDTWGLLKPGEIYVKVVEDKRKHPALRGKVVITRRSELKCFEFATAVGEVLPPSPLSSLVNVVVFSSLGDRPLSSMLGGGDLDGDLFNVITEASLFPSKTFHAGSYEAVSPRVLDRPSTMADIAHSWSVDYILGDLVGRINQSEKGSFDPRCLELAEMASHAVDFTKSGVPVNRQSLPRPDSRLRPDFLSFPGDDFEKDTYPSNKALGRMFRAVPIQKYARPPEEHQNAVDASVLFKALEEVRLRYPQLELDPPSRAYVEKKWSTHMTVFCTQAEKIAYRNSLSLQDHLHLLEEELFVGTSGTAGKIDHGDMELLHRARTQMSEIVRTLRREIKDLKSEDEDSDDDDEDGEDEDGAIHSAFKSEEDQKPLFASPSGAKKEDEDDDVVEIPRPANVRSSVPLSPSHFDEKAPFGTRLFALVAMELLLSIIKTKTCKVESTVFKGPKV</sequence>
<dbReference type="GO" id="GO:0030422">
    <property type="term" value="P:siRNA processing"/>
    <property type="evidence" value="ECO:0007669"/>
    <property type="project" value="TreeGrafter"/>
</dbReference>
<evidence type="ECO:0000313" key="6">
    <source>
        <dbReference type="Proteomes" id="UP000886523"/>
    </source>
</evidence>
<dbReference type="Pfam" id="PF05183">
    <property type="entry name" value="RdRP"/>
    <property type="match status" value="1"/>
</dbReference>
<feature type="compositionally biased region" description="Basic and acidic residues" evidence="3">
    <location>
        <begin position="27"/>
        <end position="47"/>
    </location>
</feature>
<keyword evidence="1" id="KW-0696">RNA-directed RNA polymerase</keyword>
<comment type="catalytic activity">
    <reaction evidence="1">
        <text>RNA(n) + a ribonucleoside 5'-triphosphate = RNA(n+1) + diphosphate</text>
        <dbReference type="Rhea" id="RHEA:21248"/>
        <dbReference type="Rhea" id="RHEA-COMP:14527"/>
        <dbReference type="Rhea" id="RHEA-COMP:17342"/>
        <dbReference type="ChEBI" id="CHEBI:33019"/>
        <dbReference type="ChEBI" id="CHEBI:61557"/>
        <dbReference type="ChEBI" id="CHEBI:140395"/>
        <dbReference type="EC" id="2.7.7.48"/>
    </reaction>
</comment>
<dbReference type="GO" id="GO:0031380">
    <property type="term" value="C:nuclear RNA-directed RNA polymerase complex"/>
    <property type="evidence" value="ECO:0007669"/>
    <property type="project" value="TreeGrafter"/>
</dbReference>
<keyword evidence="6" id="KW-1185">Reference proteome</keyword>
<keyword evidence="1" id="KW-0548">Nucleotidyltransferase</keyword>
<evidence type="ECO:0000256" key="3">
    <source>
        <dbReference type="SAM" id="MobiDB-lite"/>
    </source>
</evidence>
<evidence type="ECO:0000256" key="1">
    <source>
        <dbReference type="RuleBase" id="RU363098"/>
    </source>
</evidence>
<evidence type="ECO:0000259" key="4">
    <source>
        <dbReference type="Pfam" id="PF05183"/>
    </source>
</evidence>
<protein>
    <recommendedName>
        <fullName evidence="1">RNA-dependent RNA polymerase</fullName>
        <ecNumber evidence="1">2.7.7.48</ecNumber>
    </recommendedName>
</protein>
<dbReference type="InterPro" id="IPR007855">
    <property type="entry name" value="RDRP"/>
</dbReference>
<organism evidence="5 6">
    <name type="scientific">Hydnum rufescens UP504</name>
    <dbReference type="NCBI Taxonomy" id="1448309"/>
    <lineage>
        <taxon>Eukaryota</taxon>
        <taxon>Fungi</taxon>
        <taxon>Dikarya</taxon>
        <taxon>Basidiomycota</taxon>
        <taxon>Agaricomycotina</taxon>
        <taxon>Agaricomycetes</taxon>
        <taxon>Cantharellales</taxon>
        <taxon>Hydnaceae</taxon>
        <taxon>Hydnum</taxon>
    </lineage>
</organism>
<feature type="region of interest" description="Disordered" evidence="3">
    <location>
        <begin position="1260"/>
        <end position="1286"/>
    </location>
</feature>
<keyword evidence="1" id="KW-0808">Transferase</keyword>
<accession>A0A9P6AWR7</accession>
<feature type="region of interest" description="Disordered" evidence="3">
    <location>
        <begin position="1"/>
        <end position="124"/>
    </location>
</feature>
<evidence type="ECO:0000256" key="2">
    <source>
        <dbReference type="SAM" id="Coils"/>
    </source>
</evidence>
<keyword evidence="2" id="KW-0175">Coiled coil</keyword>
<feature type="coiled-coil region" evidence="2">
    <location>
        <begin position="1220"/>
        <end position="1247"/>
    </location>
</feature>
<dbReference type="GO" id="GO:0003968">
    <property type="term" value="F:RNA-directed RNA polymerase activity"/>
    <property type="evidence" value="ECO:0007669"/>
    <property type="project" value="UniProtKB-KW"/>
</dbReference>
<reference evidence="5" key="1">
    <citation type="journal article" date="2020" name="Nat. Commun.">
        <title>Large-scale genome sequencing of mycorrhizal fungi provides insights into the early evolution of symbiotic traits.</title>
        <authorList>
            <person name="Miyauchi S."/>
            <person name="Kiss E."/>
            <person name="Kuo A."/>
            <person name="Drula E."/>
            <person name="Kohler A."/>
            <person name="Sanchez-Garcia M."/>
            <person name="Morin E."/>
            <person name="Andreopoulos B."/>
            <person name="Barry K.W."/>
            <person name="Bonito G."/>
            <person name="Buee M."/>
            <person name="Carver A."/>
            <person name="Chen C."/>
            <person name="Cichocki N."/>
            <person name="Clum A."/>
            <person name="Culley D."/>
            <person name="Crous P.W."/>
            <person name="Fauchery L."/>
            <person name="Girlanda M."/>
            <person name="Hayes R.D."/>
            <person name="Keri Z."/>
            <person name="LaButti K."/>
            <person name="Lipzen A."/>
            <person name="Lombard V."/>
            <person name="Magnuson J."/>
            <person name="Maillard F."/>
            <person name="Murat C."/>
            <person name="Nolan M."/>
            <person name="Ohm R.A."/>
            <person name="Pangilinan J."/>
            <person name="Pereira M.F."/>
            <person name="Perotto S."/>
            <person name="Peter M."/>
            <person name="Pfister S."/>
            <person name="Riley R."/>
            <person name="Sitrit Y."/>
            <person name="Stielow J.B."/>
            <person name="Szollosi G."/>
            <person name="Zifcakova L."/>
            <person name="Stursova M."/>
            <person name="Spatafora J.W."/>
            <person name="Tedersoo L."/>
            <person name="Vaario L.M."/>
            <person name="Yamada A."/>
            <person name="Yan M."/>
            <person name="Wang P."/>
            <person name="Xu J."/>
            <person name="Bruns T."/>
            <person name="Baldrian P."/>
            <person name="Vilgalys R."/>
            <person name="Dunand C."/>
            <person name="Henrissat B."/>
            <person name="Grigoriev I.V."/>
            <person name="Hibbett D."/>
            <person name="Nagy L.G."/>
            <person name="Martin F.M."/>
        </authorList>
    </citation>
    <scope>NUCLEOTIDE SEQUENCE</scope>
    <source>
        <strain evidence="5">UP504</strain>
    </source>
</reference>
<dbReference type="EMBL" id="MU128974">
    <property type="protein sequence ID" value="KAF9513305.1"/>
    <property type="molecule type" value="Genomic_DNA"/>
</dbReference>
<dbReference type="EC" id="2.7.7.48" evidence="1"/>
<comment type="caution">
    <text evidence="5">The sequence shown here is derived from an EMBL/GenBank/DDBJ whole genome shotgun (WGS) entry which is preliminary data.</text>
</comment>
<proteinExistence type="inferred from homology"/>
<dbReference type="InterPro" id="IPR057596">
    <property type="entry name" value="RDRP_core"/>
</dbReference>
<feature type="domain" description="RDRP core" evidence="4">
    <location>
        <begin position="541"/>
        <end position="1115"/>
    </location>
</feature>
<dbReference type="GO" id="GO:0003723">
    <property type="term" value="F:RNA binding"/>
    <property type="evidence" value="ECO:0007669"/>
    <property type="project" value="UniProtKB-KW"/>
</dbReference>
<evidence type="ECO:0000313" key="5">
    <source>
        <dbReference type="EMBL" id="KAF9513305.1"/>
    </source>
</evidence>
<comment type="similarity">
    <text evidence="1">Belongs to the RdRP family.</text>
</comment>
<gene>
    <name evidence="5" type="ORF">BS47DRAFT_1344351</name>
</gene>
<dbReference type="OrthoDB" id="6513042at2759"/>
<dbReference type="Proteomes" id="UP000886523">
    <property type="component" value="Unassembled WGS sequence"/>
</dbReference>